<feature type="compositionally biased region" description="Basic and acidic residues" evidence="1">
    <location>
        <begin position="23"/>
        <end position="37"/>
    </location>
</feature>
<keyword evidence="3" id="KW-1185">Reference proteome</keyword>
<evidence type="ECO:0000313" key="3">
    <source>
        <dbReference type="Proteomes" id="UP000233556"/>
    </source>
</evidence>
<dbReference type="AlphaFoldDB" id="A0A2I0TQQ9"/>
<gene>
    <name evidence="2" type="ORF">llap_13571</name>
</gene>
<reference evidence="3" key="1">
    <citation type="submission" date="2017-11" db="EMBL/GenBank/DDBJ databases">
        <authorList>
            <person name="Lima N.C."/>
            <person name="Parody-Merino A.M."/>
            <person name="Battley P.F."/>
            <person name="Fidler A.E."/>
            <person name="Prosdocimi F."/>
        </authorList>
    </citation>
    <scope>NUCLEOTIDE SEQUENCE [LARGE SCALE GENOMIC DNA]</scope>
</reference>
<dbReference type="EMBL" id="KZ507849">
    <property type="protein sequence ID" value="PKU36124.1"/>
    <property type="molecule type" value="Genomic_DNA"/>
</dbReference>
<feature type="compositionally biased region" description="Basic and acidic residues" evidence="1">
    <location>
        <begin position="51"/>
        <end position="64"/>
    </location>
</feature>
<feature type="region of interest" description="Disordered" evidence="1">
    <location>
        <begin position="20"/>
        <end position="74"/>
    </location>
</feature>
<reference evidence="3" key="2">
    <citation type="submission" date="2017-12" db="EMBL/GenBank/DDBJ databases">
        <title>Genome sequence of the Bar-tailed Godwit (Limosa lapponica baueri).</title>
        <authorList>
            <person name="Lima N.C.B."/>
            <person name="Parody-Merino A.M."/>
            <person name="Battley P.F."/>
            <person name="Fidler A.E."/>
            <person name="Prosdocimi F."/>
        </authorList>
    </citation>
    <scope>NUCLEOTIDE SEQUENCE [LARGE SCALE GENOMIC DNA]</scope>
</reference>
<accession>A0A2I0TQQ9</accession>
<evidence type="ECO:0000256" key="1">
    <source>
        <dbReference type="SAM" id="MobiDB-lite"/>
    </source>
</evidence>
<proteinExistence type="predicted"/>
<evidence type="ECO:0000313" key="2">
    <source>
        <dbReference type="EMBL" id="PKU36124.1"/>
    </source>
</evidence>
<name>A0A2I0TQQ9_LIMLA</name>
<sequence>MAAWRLHLLKEASCRDSFSLWEGRPERKEKPRTAERRRGGKKNRAGAQGSNRERPGEEPGRDCAVKQSQHVQKEGADDGIGLLLRYRRDAELTKWFLKATSTQTNVCQDTTILLSQELPPSRNVWDAAKGNEMSTFAAGANGHHSSQPFGVASVDGTGEGKCSAWEPSGEQNLLLLFGGRKLWQRL</sequence>
<dbReference type="Proteomes" id="UP000233556">
    <property type="component" value="Unassembled WGS sequence"/>
</dbReference>
<organism evidence="2 3">
    <name type="scientific">Limosa lapponica baueri</name>
    <dbReference type="NCBI Taxonomy" id="1758121"/>
    <lineage>
        <taxon>Eukaryota</taxon>
        <taxon>Metazoa</taxon>
        <taxon>Chordata</taxon>
        <taxon>Craniata</taxon>
        <taxon>Vertebrata</taxon>
        <taxon>Euteleostomi</taxon>
        <taxon>Archelosauria</taxon>
        <taxon>Archosauria</taxon>
        <taxon>Dinosauria</taxon>
        <taxon>Saurischia</taxon>
        <taxon>Theropoda</taxon>
        <taxon>Coelurosauria</taxon>
        <taxon>Aves</taxon>
        <taxon>Neognathae</taxon>
        <taxon>Neoaves</taxon>
        <taxon>Charadriiformes</taxon>
        <taxon>Scolopacidae</taxon>
        <taxon>Limosa</taxon>
    </lineage>
</organism>
<protein>
    <submittedName>
        <fullName evidence="2">Uncharacterized protein</fullName>
    </submittedName>
</protein>